<evidence type="ECO:0000313" key="2">
    <source>
        <dbReference type="EMBL" id="MYM95462.1"/>
    </source>
</evidence>
<dbReference type="Proteomes" id="UP000447355">
    <property type="component" value="Unassembled WGS sequence"/>
</dbReference>
<dbReference type="AlphaFoldDB" id="A0A845GPX1"/>
<comment type="caution">
    <text evidence="2">The sequence shown here is derived from an EMBL/GenBank/DDBJ whole genome shotgun (WGS) entry which is preliminary data.</text>
</comment>
<proteinExistence type="predicted"/>
<evidence type="ECO:0000313" key="3">
    <source>
        <dbReference type="Proteomes" id="UP000447355"/>
    </source>
</evidence>
<keyword evidence="1" id="KW-0732">Signal</keyword>
<feature type="signal peptide" evidence="1">
    <location>
        <begin position="1"/>
        <end position="25"/>
    </location>
</feature>
<feature type="chain" id="PRO_5032829580" evidence="1">
    <location>
        <begin position="26"/>
        <end position="153"/>
    </location>
</feature>
<dbReference type="PROSITE" id="PS51257">
    <property type="entry name" value="PROKAR_LIPOPROTEIN"/>
    <property type="match status" value="1"/>
</dbReference>
<sequence>MSYSKLVFTAGLLLAMSCAATSATAGEAYAPLGLRCPIPEKSAYEDTTKVADGLRLRYAKVWGKDWLEKPKPQQRIDPAIMGEIAAISGCAAIMDLPACATFFDPEMGGDLSMFANFSTKVPVRKQFDEAVAALPSVEAKKAVQACMKLVAKK</sequence>
<dbReference type="EMBL" id="WWCX01000027">
    <property type="protein sequence ID" value="MYM95462.1"/>
    <property type="molecule type" value="Genomic_DNA"/>
</dbReference>
<name>A0A845GPX1_9BURK</name>
<reference evidence="2" key="1">
    <citation type="submission" date="2019-12" db="EMBL/GenBank/DDBJ databases">
        <title>Novel species isolated from a subtropical stream in China.</title>
        <authorList>
            <person name="Lu H."/>
        </authorList>
    </citation>
    <scope>NUCLEOTIDE SEQUENCE [LARGE SCALE GENOMIC DNA]</scope>
    <source>
        <strain evidence="2">FT81W</strain>
    </source>
</reference>
<accession>A0A845GPX1</accession>
<dbReference type="RefSeq" id="WP_161084580.1">
    <property type="nucleotide sequence ID" value="NZ_WWCX01000027.1"/>
</dbReference>
<gene>
    <name evidence="2" type="ORF">GTP90_16465</name>
</gene>
<organism evidence="2 3">
    <name type="scientific">Duganella vulcania</name>
    <dbReference type="NCBI Taxonomy" id="2692166"/>
    <lineage>
        <taxon>Bacteria</taxon>
        <taxon>Pseudomonadati</taxon>
        <taxon>Pseudomonadota</taxon>
        <taxon>Betaproteobacteria</taxon>
        <taxon>Burkholderiales</taxon>
        <taxon>Oxalobacteraceae</taxon>
        <taxon>Telluria group</taxon>
        <taxon>Duganella</taxon>
    </lineage>
</organism>
<evidence type="ECO:0000256" key="1">
    <source>
        <dbReference type="SAM" id="SignalP"/>
    </source>
</evidence>
<protein>
    <submittedName>
        <fullName evidence="2">Uncharacterized protein</fullName>
    </submittedName>
</protein>